<dbReference type="Gene3D" id="3.40.50.300">
    <property type="entry name" value="P-loop containing nucleotide triphosphate hydrolases"/>
    <property type="match status" value="1"/>
</dbReference>
<keyword evidence="3" id="KW-0547">Nucleotide-binding</keyword>
<dbReference type="OrthoDB" id="9778870at2"/>
<evidence type="ECO:0000256" key="3">
    <source>
        <dbReference type="ARBA" id="ARBA00022741"/>
    </source>
</evidence>
<dbReference type="InterPro" id="IPR003593">
    <property type="entry name" value="AAA+_ATPase"/>
</dbReference>
<feature type="domain" description="ABC transporter" evidence="5">
    <location>
        <begin position="38"/>
        <end position="261"/>
    </location>
</feature>
<sequence>MKYAVQVEGISKQYLLGSEVVVDQSFREMLLGAIRNPLRRIKRLKGTDDSQERFWALKDISFSVKPGEVVGIIGGNGAGKSTLLKLMSRITAPTEGQIRYQGRLASLLEVGTGFHPELTGRENIYLNGAILGLTRREISDRMEDIIEFAEVKKFLDTPVKRYSSGMYVRLAFSVAAHLAPDILIIDEVLAVGDLAFQQKCLGKLKDSSTDGRTVFFVSHNMASVKSLCSRIIYIEDGKIKYDGAPETAIGKYLSAERLGSAHWLDKDNNCKYVKEILIKNQHGEPSEILQFDEPTTIQISLENIDQPGMTTAVRFTDDFGNILFTSWDQDSLKEVPSEKSTSKTLSCEIQANILKPGKYTATIFVRYIHSLNKTRQEEVNLEVTISPEHCVINSARAGIIAPVLKWRLLS</sequence>
<dbReference type="GO" id="GO:0140359">
    <property type="term" value="F:ABC-type transporter activity"/>
    <property type="evidence" value="ECO:0007669"/>
    <property type="project" value="InterPro"/>
</dbReference>
<dbReference type="SMART" id="SM00382">
    <property type="entry name" value="AAA"/>
    <property type="match status" value="1"/>
</dbReference>
<keyword evidence="7" id="KW-1185">Reference proteome</keyword>
<dbReference type="GO" id="GO:0005524">
    <property type="term" value="F:ATP binding"/>
    <property type="evidence" value="ECO:0007669"/>
    <property type="project" value="UniProtKB-KW"/>
</dbReference>
<dbReference type="PANTHER" id="PTHR46743:SF2">
    <property type="entry name" value="TEICHOIC ACIDS EXPORT ATP-BINDING PROTEIN TAGH"/>
    <property type="match status" value="1"/>
</dbReference>
<dbReference type="Pfam" id="PF00005">
    <property type="entry name" value="ABC_tran"/>
    <property type="match status" value="1"/>
</dbReference>
<evidence type="ECO:0000256" key="1">
    <source>
        <dbReference type="ARBA" id="ARBA00005417"/>
    </source>
</evidence>
<dbReference type="Proteomes" id="UP000253083">
    <property type="component" value="Unassembled WGS sequence"/>
</dbReference>
<dbReference type="InterPro" id="IPR015860">
    <property type="entry name" value="ABC_transpr_TagH-like"/>
</dbReference>
<dbReference type="GO" id="GO:0016887">
    <property type="term" value="F:ATP hydrolysis activity"/>
    <property type="evidence" value="ECO:0007669"/>
    <property type="project" value="InterPro"/>
</dbReference>
<accession>A0A395JH60</accession>
<dbReference type="SUPFAM" id="SSF52540">
    <property type="entry name" value="P-loop containing nucleoside triphosphate hydrolases"/>
    <property type="match status" value="1"/>
</dbReference>
<dbReference type="AlphaFoldDB" id="A0A395JH60"/>
<dbReference type="EMBL" id="QNRT01000004">
    <property type="protein sequence ID" value="RBP49175.1"/>
    <property type="molecule type" value="Genomic_DNA"/>
</dbReference>
<keyword evidence="2" id="KW-0813">Transport</keyword>
<protein>
    <submittedName>
        <fullName evidence="6">Lipopolysaccharide transport system ATP-binding protein</fullName>
    </submittedName>
</protein>
<dbReference type="RefSeq" id="WP_113955042.1">
    <property type="nucleotide sequence ID" value="NZ_QNRT01000004.1"/>
</dbReference>
<dbReference type="GO" id="GO:0016020">
    <property type="term" value="C:membrane"/>
    <property type="evidence" value="ECO:0007669"/>
    <property type="project" value="InterPro"/>
</dbReference>
<keyword evidence="4 6" id="KW-0067">ATP-binding</keyword>
<dbReference type="CDD" id="cd03220">
    <property type="entry name" value="ABC_KpsT_Wzt"/>
    <property type="match status" value="1"/>
</dbReference>
<evidence type="ECO:0000259" key="5">
    <source>
        <dbReference type="PROSITE" id="PS50893"/>
    </source>
</evidence>
<dbReference type="PROSITE" id="PS50893">
    <property type="entry name" value="ABC_TRANSPORTER_2"/>
    <property type="match status" value="1"/>
</dbReference>
<evidence type="ECO:0000313" key="7">
    <source>
        <dbReference type="Proteomes" id="UP000253083"/>
    </source>
</evidence>
<dbReference type="InterPro" id="IPR050683">
    <property type="entry name" value="Bact_Polysacc_Export_ATP-bd"/>
</dbReference>
<dbReference type="InterPro" id="IPR027417">
    <property type="entry name" value="P-loop_NTPase"/>
</dbReference>
<reference evidence="6 7" key="1">
    <citation type="submission" date="2018-06" db="EMBL/GenBank/DDBJ databases">
        <title>Genomic Encyclopedia of Type Strains, Phase IV (KMG-IV): sequencing the most valuable type-strain genomes for metagenomic binning, comparative biology and taxonomic classification.</title>
        <authorList>
            <person name="Goeker M."/>
        </authorList>
    </citation>
    <scope>NUCLEOTIDE SEQUENCE [LARGE SCALE GENOMIC DNA]</scope>
    <source>
        <strain evidence="6 7">DSM 24032</strain>
    </source>
</reference>
<dbReference type="InParanoid" id="A0A395JH60"/>
<organism evidence="6 7">
    <name type="scientific">Arenicella xantha</name>
    <dbReference type="NCBI Taxonomy" id="644221"/>
    <lineage>
        <taxon>Bacteria</taxon>
        <taxon>Pseudomonadati</taxon>
        <taxon>Pseudomonadota</taxon>
        <taxon>Gammaproteobacteria</taxon>
        <taxon>Arenicellales</taxon>
        <taxon>Arenicellaceae</taxon>
        <taxon>Arenicella</taxon>
    </lineage>
</organism>
<evidence type="ECO:0000313" key="6">
    <source>
        <dbReference type="EMBL" id="RBP49175.1"/>
    </source>
</evidence>
<evidence type="ECO:0000256" key="2">
    <source>
        <dbReference type="ARBA" id="ARBA00022448"/>
    </source>
</evidence>
<comment type="caution">
    <text evidence="6">The sequence shown here is derived from an EMBL/GenBank/DDBJ whole genome shotgun (WGS) entry which is preliminary data.</text>
</comment>
<comment type="similarity">
    <text evidence="1">Belongs to the ABC transporter superfamily.</text>
</comment>
<gene>
    <name evidence="6" type="ORF">DFR28_104101</name>
</gene>
<dbReference type="InterPro" id="IPR003439">
    <property type="entry name" value="ABC_transporter-like_ATP-bd"/>
</dbReference>
<name>A0A395JH60_9GAMM</name>
<evidence type="ECO:0000256" key="4">
    <source>
        <dbReference type="ARBA" id="ARBA00022840"/>
    </source>
</evidence>
<dbReference type="PANTHER" id="PTHR46743">
    <property type="entry name" value="TEICHOIC ACIDS EXPORT ATP-BINDING PROTEIN TAGH"/>
    <property type="match status" value="1"/>
</dbReference>
<proteinExistence type="inferred from homology"/>